<dbReference type="SUPFAM" id="SSF56954">
    <property type="entry name" value="Outer membrane efflux proteins (OEP)"/>
    <property type="match status" value="1"/>
</dbReference>
<evidence type="ECO:0000313" key="1">
    <source>
        <dbReference type="EMBL" id="VAX38972.1"/>
    </source>
</evidence>
<dbReference type="PANTHER" id="PTHR30203:SF24">
    <property type="entry name" value="BLR4935 PROTEIN"/>
    <property type="match status" value="1"/>
</dbReference>
<reference evidence="1" key="1">
    <citation type="submission" date="2018-06" db="EMBL/GenBank/DDBJ databases">
        <authorList>
            <person name="Zhirakovskaya E."/>
        </authorList>
    </citation>
    <scope>NUCLEOTIDE SEQUENCE</scope>
</reference>
<feature type="non-terminal residue" evidence="1">
    <location>
        <position position="295"/>
    </location>
</feature>
<dbReference type="AlphaFoldDB" id="A0A3B1DDW1"/>
<organism evidence="1">
    <name type="scientific">hydrothermal vent metagenome</name>
    <dbReference type="NCBI Taxonomy" id="652676"/>
    <lineage>
        <taxon>unclassified sequences</taxon>
        <taxon>metagenomes</taxon>
        <taxon>ecological metagenomes</taxon>
    </lineage>
</organism>
<evidence type="ECO:0008006" key="2">
    <source>
        <dbReference type="Google" id="ProtNLM"/>
    </source>
</evidence>
<sequence length="295" mass="32445">MNRIPSRSTALLLLTSCFLLCSGCAAVKPGPDFLRVRALVEESTGFPGTYNPEEPAVTREEITAAFADGLSMEEAVRLALLNNRRLQAEFMSIGVAKADWVQSGLLSNPSLDMLVRFPVDGGRSQIEGLFVQNILELWRIPLRKELSQHRLDDAVFTIARIAADLVTETKNAYYEALAADELRLLAERNLENATHGYEAVRNLREGGVATQFDENLARGPALEAEVSLRTRQLEARDARRRIASLLSVELDVDALTLLDSLPDPAEPKLDVESLIAIAMEARLDLRAYQAAMAAA</sequence>
<proteinExistence type="predicted"/>
<dbReference type="InterPro" id="IPR010131">
    <property type="entry name" value="MdtP/NodT-like"/>
</dbReference>
<dbReference type="EMBL" id="UOGK01000175">
    <property type="protein sequence ID" value="VAX38972.1"/>
    <property type="molecule type" value="Genomic_DNA"/>
</dbReference>
<accession>A0A3B1DDW1</accession>
<protein>
    <recommendedName>
        <fullName evidence="2">TolC family protein</fullName>
    </recommendedName>
</protein>
<dbReference type="Gene3D" id="1.20.1600.10">
    <property type="entry name" value="Outer membrane efflux proteins (OEP)"/>
    <property type="match status" value="1"/>
</dbReference>
<dbReference type="GO" id="GO:0015562">
    <property type="term" value="F:efflux transmembrane transporter activity"/>
    <property type="evidence" value="ECO:0007669"/>
    <property type="project" value="InterPro"/>
</dbReference>
<gene>
    <name evidence="1" type="ORF">MNBD_PLANCTO03-2099</name>
</gene>
<name>A0A3B1DDW1_9ZZZZ</name>
<dbReference type="PANTHER" id="PTHR30203">
    <property type="entry name" value="OUTER MEMBRANE CATION EFFLUX PROTEIN"/>
    <property type="match status" value="1"/>
</dbReference>